<dbReference type="AlphaFoldDB" id="A0A5M3WTZ7"/>
<protein>
    <submittedName>
        <fullName evidence="2">Alpha/beta hydrolase</fullName>
    </submittedName>
</protein>
<dbReference type="GO" id="GO:0016787">
    <property type="term" value="F:hydrolase activity"/>
    <property type="evidence" value="ECO:0007669"/>
    <property type="project" value="UniProtKB-KW"/>
</dbReference>
<dbReference type="SUPFAM" id="SSF53474">
    <property type="entry name" value="alpha/beta-Hydrolases"/>
    <property type="match status" value="1"/>
</dbReference>
<keyword evidence="3" id="KW-1185">Reference proteome</keyword>
<feature type="domain" description="AB hydrolase-1" evidence="1">
    <location>
        <begin position="25"/>
        <end position="257"/>
    </location>
</feature>
<dbReference type="Gene3D" id="3.40.50.1820">
    <property type="entry name" value="alpha/beta hydrolase"/>
    <property type="match status" value="1"/>
</dbReference>
<dbReference type="Proteomes" id="UP000331127">
    <property type="component" value="Unassembled WGS sequence"/>
</dbReference>
<accession>A0A5M3WTZ7</accession>
<dbReference type="InterPro" id="IPR029058">
    <property type="entry name" value="AB_hydrolase_fold"/>
</dbReference>
<reference evidence="2 3" key="1">
    <citation type="submission" date="2019-10" db="EMBL/GenBank/DDBJ databases">
        <title>Whole genome shotgun sequence of Acrocarpospora macrocephala NBRC 16266.</title>
        <authorList>
            <person name="Ichikawa N."/>
            <person name="Kimura A."/>
            <person name="Kitahashi Y."/>
            <person name="Komaki H."/>
            <person name="Oguchi A."/>
        </authorList>
    </citation>
    <scope>NUCLEOTIDE SEQUENCE [LARGE SCALE GENOMIC DNA]</scope>
    <source>
        <strain evidence="2 3">NBRC 16266</strain>
    </source>
</reference>
<evidence type="ECO:0000313" key="3">
    <source>
        <dbReference type="Proteomes" id="UP000331127"/>
    </source>
</evidence>
<comment type="caution">
    <text evidence="2">The sequence shown here is derived from an EMBL/GenBank/DDBJ whole genome shotgun (WGS) entry which is preliminary data.</text>
</comment>
<name>A0A5M3WTZ7_9ACTN</name>
<evidence type="ECO:0000313" key="2">
    <source>
        <dbReference type="EMBL" id="GES12917.1"/>
    </source>
</evidence>
<evidence type="ECO:0000259" key="1">
    <source>
        <dbReference type="Pfam" id="PF12697"/>
    </source>
</evidence>
<dbReference type="Pfam" id="PF12697">
    <property type="entry name" value="Abhydrolase_6"/>
    <property type="match status" value="1"/>
</dbReference>
<dbReference type="InterPro" id="IPR000073">
    <property type="entry name" value="AB_hydrolase_1"/>
</dbReference>
<proteinExistence type="predicted"/>
<dbReference type="PANTHER" id="PTHR43689:SF8">
    <property type="entry name" value="ALPHA_BETA-HYDROLASES SUPERFAMILY PROTEIN"/>
    <property type="match status" value="1"/>
</dbReference>
<dbReference type="OrthoDB" id="27092at2"/>
<dbReference type="EMBL" id="BLAE01000040">
    <property type="protein sequence ID" value="GES12917.1"/>
    <property type="molecule type" value="Genomic_DNA"/>
</dbReference>
<dbReference type="PANTHER" id="PTHR43689">
    <property type="entry name" value="HYDROLASE"/>
    <property type="match status" value="1"/>
</dbReference>
<keyword evidence="2" id="KW-0378">Hydrolase</keyword>
<gene>
    <name evidence="2" type="ORF">Amac_065140</name>
</gene>
<sequence length="264" mass="27304">MTSPRPTQAGPGVHLESGGGAGPTVVFLHGSAASGAVWKPVTRELASRRPDAGWLLADLPGHGRSRWQLDYSPDGYADAVAGAIRGRLGERPVHLVGHSLGAMIALALADGARGVSVASVLVIAMKVSWTEEELTRRAAAATRPIRILPGREQARELFGRISGMAGFAAADLDSGVAVAESGYRLSGDPRITAAPPAPPAALAALAARVACPVRLACGDRDPGIRYEELVSVLGRPVTVLANTGHNAHIEQPGLVANLVEQALR</sequence>
<organism evidence="2 3">
    <name type="scientific">Acrocarpospora macrocephala</name>
    <dbReference type="NCBI Taxonomy" id="150177"/>
    <lineage>
        <taxon>Bacteria</taxon>
        <taxon>Bacillati</taxon>
        <taxon>Actinomycetota</taxon>
        <taxon>Actinomycetes</taxon>
        <taxon>Streptosporangiales</taxon>
        <taxon>Streptosporangiaceae</taxon>
        <taxon>Acrocarpospora</taxon>
    </lineage>
</organism>
<dbReference type="RefSeq" id="WP_155358194.1">
    <property type="nucleotide sequence ID" value="NZ_BAAAHL010000034.1"/>
</dbReference>